<sequence>MTSIGETVKKIRNIKGFTQKEVYSGIVSRSFANRFERGLNDVSASKLFAILDNLSISVNEFRFIQNDYHQTVAQELDNRLRKAYDAHNLQIMGKIVADHKESPNLGLRSLAATGEILIESYYSKTITVTPEIDNLWNKLFSSRTWTIQEIKFADILFVIAISKGKAELIPKIFDQFEKNCKQYISLENDPFDMLTELMNMYLTVFQIQLNLTEYDRARKLIDKVTVIDPHTLSADGRIMQQLINGVWQLYFGDETKGDQILKAIEQFERLYSPPIDHNAMGIIEIRRKLAKQYRKELGKQATD</sequence>
<dbReference type="AlphaFoldDB" id="A0A512PPZ9"/>
<protein>
    <submittedName>
        <fullName evidence="2">Transcriptional regulator</fullName>
    </submittedName>
</protein>
<comment type="caution">
    <text evidence="2">The sequence shown here is derived from an EMBL/GenBank/DDBJ whole genome shotgun (WGS) entry which is preliminary data.</text>
</comment>
<dbReference type="EMBL" id="BKAM01000062">
    <property type="protein sequence ID" value="GEP73286.1"/>
    <property type="molecule type" value="Genomic_DNA"/>
</dbReference>
<dbReference type="InterPro" id="IPR001387">
    <property type="entry name" value="Cro/C1-type_HTH"/>
</dbReference>
<dbReference type="STRING" id="1423795.FD12_GL001444"/>
<evidence type="ECO:0000313" key="2">
    <source>
        <dbReference type="EMBL" id="GEP73286.1"/>
    </source>
</evidence>
<dbReference type="PANTHER" id="PTHR37038">
    <property type="entry name" value="TRANSCRIPTIONAL REGULATOR-RELATED"/>
    <property type="match status" value="1"/>
</dbReference>
<dbReference type="InterPro" id="IPR053163">
    <property type="entry name" value="HTH-type_regulator_Rgg"/>
</dbReference>
<dbReference type="Pfam" id="PF01381">
    <property type="entry name" value="HTH_3"/>
    <property type="match status" value="1"/>
</dbReference>
<dbReference type="PROSITE" id="PS50943">
    <property type="entry name" value="HTH_CROC1"/>
    <property type="match status" value="1"/>
</dbReference>
<dbReference type="InterPro" id="IPR010982">
    <property type="entry name" value="Lambda_DNA-bd_dom_sf"/>
</dbReference>
<dbReference type="OrthoDB" id="34624at2"/>
<organism evidence="2 3">
    <name type="scientific">Lentilactobacillus rapi</name>
    <dbReference type="NCBI Taxonomy" id="481723"/>
    <lineage>
        <taxon>Bacteria</taxon>
        <taxon>Bacillati</taxon>
        <taxon>Bacillota</taxon>
        <taxon>Bacilli</taxon>
        <taxon>Lactobacillales</taxon>
        <taxon>Lactobacillaceae</taxon>
        <taxon>Lentilactobacillus</taxon>
    </lineage>
</organism>
<dbReference type="SMART" id="SM00530">
    <property type="entry name" value="HTH_XRE"/>
    <property type="match status" value="1"/>
</dbReference>
<evidence type="ECO:0000313" key="3">
    <source>
        <dbReference type="Proteomes" id="UP000321569"/>
    </source>
</evidence>
<proteinExistence type="predicted"/>
<gene>
    <name evidence="2" type="primary">ropB</name>
    <name evidence="2" type="ORF">LRA02_21540</name>
</gene>
<name>A0A512PPZ9_9LACO</name>
<dbReference type="InterPro" id="IPR011990">
    <property type="entry name" value="TPR-like_helical_dom_sf"/>
</dbReference>
<reference evidence="2 3" key="1">
    <citation type="submission" date="2019-07" db="EMBL/GenBank/DDBJ databases">
        <title>Whole genome shotgun sequence of Lactobacillus rapi NBRC 109618.</title>
        <authorList>
            <person name="Hosoyama A."/>
            <person name="Uohara A."/>
            <person name="Ohji S."/>
            <person name="Ichikawa N."/>
        </authorList>
    </citation>
    <scope>NUCLEOTIDE SEQUENCE [LARGE SCALE GENOMIC DNA]</scope>
    <source>
        <strain evidence="2 3">NBRC 109618</strain>
    </source>
</reference>
<dbReference type="CDD" id="cd00093">
    <property type="entry name" value="HTH_XRE"/>
    <property type="match status" value="1"/>
</dbReference>
<accession>A0A512PPZ9</accession>
<feature type="domain" description="HTH cro/C1-type" evidence="1">
    <location>
        <begin position="8"/>
        <end position="61"/>
    </location>
</feature>
<dbReference type="RefSeq" id="WP_054749083.1">
    <property type="nucleotide sequence ID" value="NZ_BKAM01000062.1"/>
</dbReference>
<evidence type="ECO:0000259" key="1">
    <source>
        <dbReference type="PROSITE" id="PS50943"/>
    </source>
</evidence>
<dbReference type="Gene3D" id="1.25.40.10">
    <property type="entry name" value="Tetratricopeptide repeat domain"/>
    <property type="match status" value="1"/>
</dbReference>
<dbReference type="GO" id="GO:0003677">
    <property type="term" value="F:DNA binding"/>
    <property type="evidence" value="ECO:0007669"/>
    <property type="project" value="InterPro"/>
</dbReference>
<dbReference type="Proteomes" id="UP000321569">
    <property type="component" value="Unassembled WGS sequence"/>
</dbReference>
<dbReference type="SUPFAM" id="SSF47413">
    <property type="entry name" value="lambda repressor-like DNA-binding domains"/>
    <property type="match status" value="1"/>
</dbReference>